<feature type="region of interest" description="Disordered" evidence="8">
    <location>
        <begin position="264"/>
        <end position="283"/>
    </location>
</feature>
<evidence type="ECO:0000256" key="1">
    <source>
        <dbReference type="ARBA" id="ARBA00004202"/>
    </source>
</evidence>
<evidence type="ECO:0000256" key="5">
    <source>
        <dbReference type="ARBA" id="ARBA00022741"/>
    </source>
</evidence>
<reference evidence="11" key="1">
    <citation type="submission" date="2019-06" db="EMBL/GenBank/DDBJ databases">
        <title>Gordonia isolated from sludge of a wastewater treatment plant.</title>
        <authorList>
            <person name="Tamura T."/>
            <person name="Aoyama K."/>
            <person name="Kang Y."/>
            <person name="Saito S."/>
            <person name="Akiyama N."/>
            <person name="Yazawa K."/>
            <person name="Gonoi T."/>
            <person name="Mikami Y."/>
        </authorList>
    </citation>
    <scope>NUCLEOTIDE SEQUENCE [LARGE SCALE GENOMIC DNA]</scope>
    <source>
        <strain evidence="11">NBRC 107697</strain>
    </source>
</reference>
<evidence type="ECO:0000256" key="7">
    <source>
        <dbReference type="ARBA" id="ARBA00023136"/>
    </source>
</evidence>
<dbReference type="CDD" id="cd03257">
    <property type="entry name" value="ABC_NikE_OppD_transporters"/>
    <property type="match status" value="2"/>
</dbReference>
<evidence type="ECO:0000256" key="6">
    <source>
        <dbReference type="ARBA" id="ARBA00022840"/>
    </source>
</evidence>
<dbReference type="NCBIfam" id="NF008453">
    <property type="entry name" value="PRK11308.1"/>
    <property type="match status" value="2"/>
</dbReference>
<dbReference type="Pfam" id="PF00005">
    <property type="entry name" value="ABC_tran"/>
    <property type="match status" value="2"/>
</dbReference>
<dbReference type="SUPFAM" id="SSF52540">
    <property type="entry name" value="P-loop containing nucleoside triphosphate hydrolases"/>
    <property type="match status" value="2"/>
</dbReference>
<dbReference type="InterPro" id="IPR013563">
    <property type="entry name" value="Oligopep_ABC_C"/>
</dbReference>
<dbReference type="OrthoDB" id="8036461at2"/>
<keyword evidence="5" id="KW-0547">Nucleotide-binding</keyword>
<dbReference type="InterPro" id="IPR003439">
    <property type="entry name" value="ABC_transporter-like_ATP-bd"/>
</dbReference>
<keyword evidence="11" id="KW-1185">Reference proteome</keyword>
<evidence type="ECO:0000313" key="10">
    <source>
        <dbReference type="EMBL" id="GED99248.1"/>
    </source>
</evidence>
<evidence type="ECO:0000256" key="3">
    <source>
        <dbReference type="ARBA" id="ARBA00022448"/>
    </source>
</evidence>
<dbReference type="EMBL" id="BJOU01000017">
    <property type="protein sequence ID" value="GED99248.1"/>
    <property type="molecule type" value="Genomic_DNA"/>
</dbReference>
<comment type="similarity">
    <text evidence="2">Belongs to the ABC transporter superfamily.</text>
</comment>
<dbReference type="RefSeq" id="WP_161928547.1">
    <property type="nucleotide sequence ID" value="NZ_BJOU01000017.1"/>
</dbReference>
<organism evidence="10 11">
    <name type="scientific">Gordonia crocea</name>
    <dbReference type="NCBI Taxonomy" id="589162"/>
    <lineage>
        <taxon>Bacteria</taxon>
        <taxon>Bacillati</taxon>
        <taxon>Actinomycetota</taxon>
        <taxon>Actinomycetes</taxon>
        <taxon>Mycobacteriales</taxon>
        <taxon>Gordoniaceae</taxon>
        <taxon>Gordonia</taxon>
    </lineage>
</organism>
<dbReference type="Gene3D" id="3.40.50.300">
    <property type="entry name" value="P-loop containing nucleotide triphosphate hydrolases"/>
    <property type="match status" value="2"/>
</dbReference>
<feature type="domain" description="ABC transporter" evidence="9">
    <location>
        <begin position="284"/>
        <end position="532"/>
    </location>
</feature>
<dbReference type="PANTHER" id="PTHR43297">
    <property type="entry name" value="OLIGOPEPTIDE TRANSPORT ATP-BINDING PROTEIN APPD"/>
    <property type="match status" value="1"/>
</dbReference>
<gene>
    <name evidence="10" type="ORF">nbrc107697_32870</name>
</gene>
<protein>
    <submittedName>
        <fullName evidence="10">Peptide ABC transporter ATP-binding protein</fullName>
    </submittedName>
</protein>
<dbReference type="PROSITE" id="PS50893">
    <property type="entry name" value="ABC_TRANSPORTER_2"/>
    <property type="match status" value="2"/>
</dbReference>
<dbReference type="NCBIfam" id="NF007739">
    <property type="entry name" value="PRK10419.1"/>
    <property type="match status" value="2"/>
</dbReference>
<dbReference type="PANTHER" id="PTHR43297:SF2">
    <property type="entry name" value="DIPEPTIDE TRANSPORT ATP-BINDING PROTEIN DPPD"/>
    <property type="match status" value="1"/>
</dbReference>
<keyword evidence="7" id="KW-0472">Membrane</keyword>
<keyword evidence="6 10" id="KW-0067">ATP-binding</keyword>
<accession>A0A7I9V1B7</accession>
<dbReference type="InterPro" id="IPR017871">
    <property type="entry name" value="ABC_transporter-like_CS"/>
</dbReference>
<dbReference type="InterPro" id="IPR027417">
    <property type="entry name" value="P-loop_NTPase"/>
</dbReference>
<dbReference type="GO" id="GO:0005524">
    <property type="term" value="F:ATP binding"/>
    <property type="evidence" value="ECO:0007669"/>
    <property type="project" value="UniProtKB-KW"/>
</dbReference>
<sequence length="570" mass="60079">MSPLLAVSDLRVAFGSEAGRVDAVRGLDLTVERGRTLAIVGESGSGKSASALAIMGLLPDAASVAGSARLNGRELIGLDDKALSEIRGNEIAMIFQDPLSSLTPVFTVGAQIVEALQAHRSIGAAAARARAVELLEAVGIPDPHTRAQAYPHQLSGGQRQRVMIAMAIANEPDLIIADEPTTALDVTVAGQVLRLLTTLQHETDAGLLLITHDFGVVARIADDVVVMNGGDAVERAPVEELFDDPRDPYTVRLLGAVPRIDGPMREPLARTDSGSDDAEDAPPLAVDDLAKTFAVTSRFLRRRTGEVQAVKGVSFDLAAGETLAIVGESGSGKSTTLHEIMGFTQSPGVVTIAGVDPAATRGRTARALRREISMVFQDPAGALDPRLTARDVVAEPLRVAGVSRDEAYVRVAELFTKVGLEPDHGDRFPRAFSGGQRQRLAIARALATAPSVIALDEPLSALDVSIQGDILDLLLEVQENTGVAYLLVAHDLAVVRKIAHRVAVMKAGEIVEIGPTTQVFGHPQHPYTRELISAVPPLDPRRARIAVPATGVPGTREPTMGAPEATEADS</sequence>
<evidence type="ECO:0000259" key="9">
    <source>
        <dbReference type="PROSITE" id="PS50893"/>
    </source>
</evidence>
<dbReference type="FunFam" id="3.40.50.300:FF:000016">
    <property type="entry name" value="Oligopeptide ABC transporter ATP-binding component"/>
    <property type="match status" value="1"/>
</dbReference>
<feature type="domain" description="ABC transporter" evidence="9">
    <location>
        <begin position="5"/>
        <end position="254"/>
    </location>
</feature>
<evidence type="ECO:0000256" key="2">
    <source>
        <dbReference type="ARBA" id="ARBA00005417"/>
    </source>
</evidence>
<dbReference type="SMART" id="SM00382">
    <property type="entry name" value="AAA"/>
    <property type="match status" value="2"/>
</dbReference>
<dbReference type="GO" id="GO:0005886">
    <property type="term" value="C:plasma membrane"/>
    <property type="evidence" value="ECO:0007669"/>
    <property type="project" value="UniProtKB-SubCell"/>
</dbReference>
<evidence type="ECO:0000256" key="8">
    <source>
        <dbReference type="SAM" id="MobiDB-lite"/>
    </source>
</evidence>
<comment type="subcellular location">
    <subcellularLocation>
        <location evidence="1">Cell membrane</location>
        <topology evidence="1">Peripheral membrane protein</topology>
    </subcellularLocation>
</comment>
<name>A0A7I9V1B7_9ACTN</name>
<keyword evidence="4" id="KW-1003">Cell membrane</keyword>
<evidence type="ECO:0000256" key="4">
    <source>
        <dbReference type="ARBA" id="ARBA00022475"/>
    </source>
</evidence>
<dbReference type="InterPro" id="IPR050388">
    <property type="entry name" value="ABC_Ni/Peptide_Import"/>
</dbReference>
<proteinExistence type="inferred from homology"/>
<dbReference type="InterPro" id="IPR003593">
    <property type="entry name" value="AAA+_ATPase"/>
</dbReference>
<dbReference type="PROSITE" id="PS00211">
    <property type="entry name" value="ABC_TRANSPORTER_1"/>
    <property type="match status" value="2"/>
</dbReference>
<dbReference type="GO" id="GO:0015833">
    <property type="term" value="P:peptide transport"/>
    <property type="evidence" value="ECO:0007669"/>
    <property type="project" value="InterPro"/>
</dbReference>
<keyword evidence="3" id="KW-0813">Transport</keyword>
<evidence type="ECO:0000313" key="11">
    <source>
        <dbReference type="Proteomes" id="UP000444980"/>
    </source>
</evidence>
<dbReference type="Proteomes" id="UP000444980">
    <property type="component" value="Unassembled WGS sequence"/>
</dbReference>
<dbReference type="Pfam" id="PF08352">
    <property type="entry name" value="oligo_HPY"/>
    <property type="match status" value="2"/>
</dbReference>
<comment type="caution">
    <text evidence="10">The sequence shown here is derived from an EMBL/GenBank/DDBJ whole genome shotgun (WGS) entry which is preliminary data.</text>
</comment>
<dbReference type="AlphaFoldDB" id="A0A7I9V1B7"/>
<feature type="region of interest" description="Disordered" evidence="8">
    <location>
        <begin position="550"/>
        <end position="570"/>
    </location>
</feature>
<dbReference type="GO" id="GO:0016887">
    <property type="term" value="F:ATP hydrolysis activity"/>
    <property type="evidence" value="ECO:0007669"/>
    <property type="project" value="InterPro"/>
</dbReference>